<keyword evidence="2" id="KW-1133">Transmembrane helix</keyword>
<gene>
    <name evidence="5" type="ORF">H9624_05305</name>
</gene>
<comment type="caution">
    <text evidence="5">The sequence shown here is derived from an EMBL/GenBank/DDBJ whole genome shotgun (WGS) entry which is preliminary data.</text>
</comment>
<evidence type="ECO:0000313" key="6">
    <source>
        <dbReference type="Proteomes" id="UP000661894"/>
    </source>
</evidence>
<feature type="coiled-coil region" evidence="1">
    <location>
        <begin position="170"/>
        <end position="197"/>
    </location>
</feature>
<dbReference type="Proteomes" id="UP000661894">
    <property type="component" value="Unassembled WGS sequence"/>
</dbReference>
<evidence type="ECO:0000256" key="2">
    <source>
        <dbReference type="SAM" id="Phobius"/>
    </source>
</evidence>
<keyword evidence="1" id="KW-0175">Coiled coil</keyword>
<feature type="domain" description="DUF4349" evidence="4">
    <location>
        <begin position="53"/>
        <end position="259"/>
    </location>
</feature>
<feature type="chain" id="PRO_5045793424" evidence="3">
    <location>
        <begin position="26"/>
        <end position="274"/>
    </location>
</feature>
<evidence type="ECO:0000256" key="1">
    <source>
        <dbReference type="SAM" id="Coils"/>
    </source>
</evidence>
<feature type="transmembrane region" description="Helical" evidence="2">
    <location>
        <begin position="230"/>
        <end position="263"/>
    </location>
</feature>
<dbReference type="RefSeq" id="WP_251838803.1">
    <property type="nucleotide sequence ID" value="NZ_JACSPO010000001.1"/>
</dbReference>
<sequence>MRLLRTVVFGLVVLLGLVACSGDGADDSGGAQSAEGGADMAVEEAADAEAGQREVVTTGSLTLVATDPLTAMDEVVGLVEGVDGYVEERAEHAATDEAEASGWLTVRVPAAELTAVLDGLEAVGETVDVSISSEDVTRQGRDLDARIAALETSTERLLGLMAEADSSQTLLAAEDALSDRQAELEALQAERAHLSEQVAMSSLHVTIGADSPVQLATGGFVGGLQDGWAALVGFAGGLLVVLGAVLPWVVALGVPLAVVAVLLRRRRRREPATA</sequence>
<keyword evidence="3" id="KW-0732">Signal</keyword>
<proteinExistence type="predicted"/>
<dbReference type="EMBL" id="JACSPO010000001">
    <property type="protein sequence ID" value="MBD8061739.1"/>
    <property type="molecule type" value="Genomic_DNA"/>
</dbReference>
<reference evidence="5 6" key="1">
    <citation type="submission" date="2020-08" db="EMBL/GenBank/DDBJ databases">
        <title>A Genomic Blueprint of the Chicken Gut Microbiome.</title>
        <authorList>
            <person name="Gilroy R."/>
            <person name="Ravi A."/>
            <person name="Getino M."/>
            <person name="Pursley I."/>
            <person name="Horton D.L."/>
            <person name="Alikhan N.-F."/>
            <person name="Baker D."/>
            <person name="Gharbi K."/>
            <person name="Hall N."/>
            <person name="Watson M."/>
            <person name="Adriaenssens E.M."/>
            <person name="Foster-Nyarko E."/>
            <person name="Jarju S."/>
            <person name="Secka A."/>
            <person name="Antonio M."/>
            <person name="Oren A."/>
            <person name="Chaudhuri R."/>
            <person name="La Ragione R.M."/>
            <person name="Hildebrand F."/>
            <person name="Pallen M.J."/>
        </authorList>
    </citation>
    <scope>NUCLEOTIDE SEQUENCE [LARGE SCALE GENOMIC DNA]</scope>
    <source>
        <strain evidence="5 6">Sa1BUA1</strain>
    </source>
</reference>
<protein>
    <submittedName>
        <fullName evidence="5">DUF4349 domain-containing protein</fullName>
    </submittedName>
</protein>
<accession>A0ABR8Z1I9</accession>
<keyword evidence="6" id="KW-1185">Reference proteome</keyword>
<organism evidence="5 6">
    <name type="scientific">Oceanitalea stevensii</name>
    <dbReference type="NCBI Taxonomy" id="2763072"/>
    <lineage>
        <taxon>Bacteria</taxon>
        <taxon>Bacillati</taxon>
        <taxon>Actinomycetota</taxon>
        <taxon>Actinomycetes</taxon>
        <taxon>Micrococcales</taxon>
        <taxon>Bogoriellaceae</taxon>
        <taxon>Georgenia</taxon>
    </lineage>
</organism>
<dbReference type="PROSITE" id="PS51257">
    <property type="entry name" value="PROKAR_LIPOPROTEIN"/>
    <property type="match status" value="1"/>
</dbReference>
<dbReference type="InterPro" id="IPR025645">
    <property type="entry name" value="DUF4349"/>
</dbReference>
<keyword evidence="2" id="KW-0472">Membrane</keyword>
<evidence type="ECO:0000256" key="3">
    <source>
        <dbReference type="SAM" id="SignalP"/>
    </source>
</evidence>
<feature type="signal peptide" evidence="3">
    <location>
        <begin position="1"/>
        <end position="25"/>
    </location>
</feature>
<name>A0ABR8Z1I9_9MICO</name>
<evidence type="ECO:0000313" key="5">
    <source>
        <dbReference type="EMBL" id="MBD8061739.1"/>
    </source>
</evidence>
<evidence type="ECO:0000259" key="4">
    <source>
        <dbReference type="Pfam" id="PF14257"/>
    </source>
</evidence>
<keyword evidence="2" id="KW-0812">Transmembrane</keyword>
<dbReference type="Pfam" id="PF14257">
    <property type="entry name" value="DUF4349"/>
    <property type="match status" value="1"/>
</dbReference>